<evidence type="ECO:0000256" key="1">
    <source>
        <dbReference type="SAM" id="Phobius"/>
    </source>
</evidence>
<reference evidence="2 3" key="1">
    <citation type="submission" date="2022-04" db="EMBL/GenBank/DDBJ databases">
        <title>Gracilibacillus sp. isolated from saltern.</title>
        <authorList>
            <person name="Won M."/>
            <person name="Lee C.-M."/>
            <person name="Woen H.-Y."/>
            <person name="Kwon S.-W."/>
        </authorList>
    </citation>
    <scope>NUCLEOTIDE SEQUENCE [LARGE SCALE GENOMIC DNA]</scope>
    <source>
        <strain evidence="2 3">SSPM10-3</strain>
    </source>
</reference>
<evidence type="ECO:0000313" key="3">
    <source>
        <dbReference type="Proteomes" id="UP000831537"/>
    </source>
</evidence>
<dbReference type="Proteomes" id="UP000831537">
    <property type="component" value="Chromosome"/>
</dbReference>
<dbReference type="Pfam" id="PF04854">
    <property type="entry name" value="DUF624"/>
    <property type="match status" value="1"/>
</dbReference>
<dbReference type="InterPro" id="IPR006938">
    <property type="entry name" value="DUF624"/>
</dbReference>
<dbReference type="EMBL" id="CP095071">
    <property type="protein sequence ID" value="UOQ84760.1"/>
    <property type="molecule type" value="Genomic_DNA"/>
</dbReference>
<feature type="transmembrane region" description="Helical" evidence="1">
    <location>
        <begin position="108"/>
        <end position="135"/>
    </location>
</feature>
<keyword evidence="1" id="KW-1133">Transmembrane helix</keyword>
<keyword evidence="1" id="KW-0812">Transmembrane</keyword>
<feature type="transmembrane region" description="Helical" evidence="1">
    <location>
        <begin position="147"/>
        <end position="170"/>
    </location>
</feature>
<gene>
    <name evidence="2" type="ORF">MUN87_19225</name>
</gene>
<feature type="transmembrane region" description="Helical" evidence="1">
    <location>
        <begin position="20"/>
        <end position="51"/>
    </location>
</feature>
<keyword evidence="3" id="KW-1185">Reference proteome</keyword>
<dbReference type="RefSeq" id="WP_244742972.1">
    <property type="nucleotide sequence ID" value="NZ_CP095071.1"/>
</dbReference>
<organism evidence="2 3">
    <name type="scientific">Gracilibacillus salinarum</name>
    <dbReference type="NCBI Taxonomy" id="2932255"/>
    <lineage>
        <taxon>Bacteria</taxon>
        <taxon>Bacillati</taxon>
        <taxon>Bacillota</taxon>
        <taxon>Bacilli</taxon>
        <taxon>Bacillales</taxon>
        <taxon>Bacillaceae</taxon>
        <taxon>Gracilibacillus</taxon>
    </lineage>
</organism>
<feature type="transmembrane region" description="Helical" evidence="1">
    <location>
        <begin position="81"/>
        <end position="102"/>
    </location>
</feature>
<name>A0ABY4GK73_9BACI</name>
<sequence length="210" mass="23889">MKLQGLSGGIYSISLWISRLAILNVLWILGVITGLVIIGFAPATVALYTLLRRIVIQKQDVSVIRSFLSVYKKQFVIANKYGLPIVMLGVFLYLDFLIAFQFDHWTMTILQVILISLGIVYIMITTFLFSVQVHYEVSILANWKNAFILAVLHPLTVITNLLIFIIIGYITLLIPGLLIFFSFSIMALVNVVLSFHRLERHDQQMIEEKA</sequence>
<keyword evidence="1" id="KW-0472">Membrane</keyword>
<accession>A0ABY4GK73</accession>
<protein>
    <submittedName>
        <fullName evidence="2">DUF624 domain-containing protein</fullName>
    </submittedName>
</protein>
<feature type="transmembrane region" description="Helical" evidence="1">
    <location>
        <begin position="176"/>
        <end position="195"/>
    </location>
</feature>
<proteinExistence type="predicted"/>
<evidence type="ECO:0000313" key="2">
    <source>
        <dbReference type="EMBL" id="UOQ84760.1"/>
    </source>
</evidence>